<dbReference type="OrthoDB" id="9808687at2"/>
<dbReference type="AlphaFoldDB" id="A0A1S2VF29"/>
<name>A0A1S2VF29_9BACT</name>
<reference evidence="1 2" key="1">
    <citation type="submission" date="2016-10" db="EMBL/GenBank/DDBJ databases">
        <title>Arsenicibacter rosenii gen. nov., sp. nov., an efficient arsenic-methylating bacterium isolated from an arsenic-contaminated paddy soil.</title>
        <authorList>
            <person name="Huang K."/>
        </authorList>
    </citation>
    <scope>NUCLEOTIDE SEQUENCE [LARGE SCALE GENOMIC DNA]</scope>
    <source>
        <strain evidence="1 2">SM-1</strain>
    </source>
</reference>
<evidence type="ECO:0000313" key="1">
    <source>
        <dbReference type="EMBL" id="OIN57020.1"/>
    </source>
</evidence>
<keyword evidence="2" id="KW-1185">Reference proteome</keyword>
<dbReference type="Proteomes" id="UP000181790">
    <property type="component" value="Unassembled WGS sequence"/>
</dbReference>
<comment type="caution">
    <text evidence="1">The sequence shown here is derived from an EMBL/GenBank/DDBJ whole genome shotgun (WGS) entry which is preliminary data.</text>
</comment>
<sequence>MGIQEMIIDRARKEGLQKGIEQGLETAKTSIVKNLILTMTVSDSQIAAIAEVPVAFVKNIRQELGK</sequence>
<accession>A0A1S2VF29</accession>
<proteinExistence type="predicted"/>
<dbReference type="RefSeq" id="WP_071505362.1">
    <property type="nucleotide sequence ID" value="NZ_MORL01000016.1"/>
</dbReference>
<organism evidence="1 2">
    <name type="scientific">Arsenicibacter rosenii</name>
    <dbReference type="NCBI Taxonomy" id="1750698"/>
    <lineage>
        <taxon>Bacteria</taxon>
        <taxon>Pseudomonadati</taxon>
        <taxon>Bacteroidota</taxon>
        <taxon>Cytophagia</taxon>
        <taxon>Cytophagales</taxon>
        <taxon>Spirosomataceae</taxon>
        <taxon>Arsenicibacter</taxon>
    </lineage>
</organism>
<gene>
    <name evidence="1" type="ORF">BLX24_21980</name>
</gene>
<protein>
    <submittedName>
        <fullName evidence="1">Uncharacterized protein</fullName>
    </submittedName>
</protein>
<dbReference type="EMBL" id="MORL01000016">
    <property type="protein sequence ID" value="OIN57020.1"/>
    <property type="molecule type" value="Genomic_DNA"/>
</dbReference>
<evidence type="ECO:0000313" key="2">
    <source>
        <dbReference type="Proteomes" id="UP000181790"/>
    </source>
</evidence>